<dbReference type="PANTHER" id="PTHR30615:SF8">
    <property type="entry name" value="UPF0047 PROTEIN C4A8.02C"/>
    <property type="match status" value="1"/>
</dbReference>
<accession>G7WPX7</accession>
<dbReference type="HOGENOM" id="CLU_096980_1_2_2"/>
<dbReference type="PATRIC" id="fig|1110509.7.peg.1831"/>
<keyword evidence="3" id="KW-1185">Reference proteome</keyword>
<reference evidence="2 3" key="1">
    <citation type="journal article" date="2012" name="PLoS ONE">
        <title>The genome characteristics and predicted function of methyl-group oxidation pathway in the obligate aceticlastic methanogens, Methanosaeta spp.</title>
        <authorList>
            <person name="Zhu J."/>
            <person name="Zheng H."/>
            <person name="Ai G."/>
            <person name="Zhang G."/>
            <person name="Liu D."/>
            <person name="Liu X."/>
            <person name="Dong X."/>
        </authorList>
    </citation>
    <scope>NUCLEOTIDE SEQUENCE [LARGE SCALE GENOMIC DNA]</scope>
    <source>
        <strain evidence="2 3">6Ac</strain>
    </source>
</reference>
<comment type="similarity">
    <text evidence="1">Belongs to the UPF0047 family.</text>
</comment>
<dbReference type="Gene3D" id="2.60.120.460">
    <property type="entry name" value="YjbQ-like"/>
    <property type="match status" value="1"/>
</dbReference>
<proteinExistence type="inferred from homology"/>
<name>G7WPX7_METH6</name>
<dbReference type="PANTHER" id="PTHR30615">
    <property type="entry name" value="UNCHARACTERIZED PROTEIN YJBQ-RELATED"/>
    <property type="match status" value="1"/>
</dbReference>
<dbReference type="STRING" id="1110509.Mhar_1648"/>
<dbReference type="KEGG" id="mhi:Mhar_1648"/>
<evidence type="ECO:0000256" key="1">
    <source>
        <dbReference type="ARBA" id="ARBA00005534"/>
    </source>
</evidence>
<dbReference type="SUPFAM" id="SSF111038">
    <property type="entry name" value="YjbQ-like"/>
    <property type="match status" value="1"/>
</dbReference>
<dbReference type="InterPro" id="IPR001602">
    <property type="entry name" value="UPF0047_YjbQ-like"/>
</dbReference>
<evidence type="ECO:0008006" key="4">
    <source>
        <dbReference type="Google" id="ProtNLM"/>
    </source>
</evidence>
<dbReference type="InterPro" id="IPR035917">
    <property type="entry name" value="YjbQ-like_sf"/>
</dbReference>
<dbReference type="Pfam" id="PF01894">
    <property type="entry name" value="YjbQ"/>
    <property type="match status" value="1"/>
</dbReference>
<dbReference type="AlphaFoldDB" id="G7WPX7"/>
<evidence type="ECO:0000313" key="3">
    <source>
        <dbReference type="Proteomes" id="UP000005877"/>
    </source>
</evidence>
<evidence type="ECO:0000313" key="2">
    <source>
        <dbReference type="EMBL" id="AET65008.1"/>
    </source>
</evidence>
<dbReference type="PIRSF" id="PIRSF004681">
    <property type="entry name" value="UCP004681"/>
    <property type="match status" value="1"/>
</dbReference>
<dbReference type="Proteomes" id="UP000005877">
    <property type="component" value="Chromosome"/>
</dbReference>
<sequence length="162" mass="17218">MVVMEACGLSVLMQIPSMDGGYPLIVTEHIDFQTRGNGEMADLTGKVAAIVERTGLSAGVVVVFASGATGAVTTIEYEPGLVEDMKGALERIAPEGGEYAHNQRWGDGNGHSHIRASVIGPSLAVPFAGGKLLLGTWQQIVFLDLDNRPRYRRVVVQIIGEG</sequence>
<gene>
    <name evidence="2" type="ordered locus">Mhar_1648</name>
</gene>
<dbReference type="EMBL" id="CP003117">
    <property type="protein sequence ID" value="AET65008.1"/>
    <property type="molecule type" value="Genomic_DNA"/>
</dbReference>
<organism evidence="2 3">
    <name type="scientific">Methanothrix harundinacea (strain 6Ac)</name>
    <name type="common">Methanosaeta harundinacea</name>
    <dbReference type="NCBI Taxonomy" id="1110509"/>
    <lineage>
        <taxon>Archaea</taxon>
        <taxon>Methanobacteriati</taxon>
        <taxon>Methanobacteriota</taxon>
        <taxon>Stenosarchaea group</taxon>
        <taxon>Methanomicrobia</taxon>
        <taxon>Methanotrichales</taxon>
        <taxon>Methanotrichaceae</taxon>
        <taxon>Methanothrix</taxon>
    </lineage>
</organism>
<dbReference type="NCBIfam" id="TIGR00149">
    <property type="entry name" value="TIGR00149_YjbQ"/>
    <property type="match status" value="1"/>
</dbReference>
<protein>
    <recommendedName>
        <fullName evidence="4">Secondary thiamine-phosphate synthase enzyme</fullName>
    </recommendedName>
</protein>